<dbReference type="Proteomes" id="UP000612282">
    <property type="component" value="Unassembled WGS sequence"/>
</dbReference>
<comment type="caution">
    <text evidence="1">The sequence shown here is derived from an EMBL/GenBank/DDBJ whole genome shotgun (WGS) entry which is preliminary data.</text>
</comment>
<organism evidence="1 2">
    <name type="scientific">Actinoplanes couchii</name>
    <dbReference type="NCBI Taxonomy" id="403638"/>
    <lineage>
        <taxon>Bacteria</taxon>
        <taxon>Bacillati</taxon>
        <taxon>Actinomycetota</taxon>
        <taxon>Actinomycetes</taxon>
        <taxon>Micromonosporales</taxon>
        <taxon>Micromonosporaceae</taxon>
        <taxon>Actinoplanes</taxon>
    </lineage>
</organism>
<keyword evidence="2" id="KW-1185">Reference proteome</keyword>
<gene>
    <name evidence="1" type="ORF">Aco03nite_024370</name>
</gene>
<protein>
    <recommendedName>
        <fullName evidence="3">ESX-1 secretion-associated protein EspA/EspE-like domain-containing protein</fullName>
    </recommendedName>
</protein>
<evidence type="ECO:0000313" key="1">
    <source>
        <dbReference type="EMBL" id="GID54033.1"/>
    </source>
</evidence>
<evidence type="ECO:0008006" key="3">
    <source>
        <dbReference type="Google" id="ProtNLM"/>
    </source>
</evidence>
<proteinExistence type="predicted"/>
<name>A0ABQ3X6L8_9ACTN</name>
<dbReference type="EMBL" id="BOMG01000035">
    <property type="protein sequence ID" value="GID54033.1"/>
    <property type="molecule type" value="Genomic_DNA"/>
</dbReference>
<reference evidence="1 2" key="1">
    <citation type="submission" date="2021-01" db="EMBL/GenBank/DDBJ databases">
        <title>Whole genome shotgun sequence of Actinoplanes couchii NBRC 106145.</title>
        <authorList>
            <person name="Komaki H."/>
            <person name="Tamura T."/>
        </authorList>
    </citation>
    <scope>NUCLEOTIDE SEQUENCE [LARGE SCALE GENOMIC DNA]</scope>
    <source>
        <strain evidence="1 2">NBRC 106145</strain>
    </source>
</reference>
<evidence type="ECO:0000313" key="2">
    <source>
        <dbReference type="Proteomes" id="UP000612282"/>
    </source>
</evidence>
<accession>A0ABQ3X6L8</accession>
<sequence length="315" mass="33968">MSYDELRQHALRIEELAMKAALDEKGIVLIDGQYIQERNPVPPEIITFLRADFVGLAELFEPFLTLPDPEALDAMRARLQTAAESMATGSGCFDPSRKTVIPPNSEMTGMGTVAKTVFDWQGFAARNFEELYIEKWDGVVSAQFHLVTALMAAIDAERSLWTECRKDVDEIAHNAINALVSMNSFDQDQQVFWLSVAGAVLSIASVTTTGGASVAFAVAGAATQVAGTGLDKFGGPDSAVVFDAKTPRALVDQLKSALFQLTHLVMVKENEITNAMLVTSETVANFPASFSFPRPALADQTSRGILTSEGIGDNA</sequence>
<dbReference type="RefSeq" id="WP_203795132.1">
    <property type="nucleotide sequence ID" value="NZ_BAAAQE010000088.1"/>
</dbReference>